<accession>A0ABS3Y9R0</accession>
<sequence length="457" mass="51456">MTGIVFIFGACNKFGDINVNPNLPSQASNTQLIANAELYLPVLQESPQGEYNAQYLSETQYPNLSLYNQVSASFYGIYQGPLMNLETVINSKQLDAKEGPIANQLAVAKILKAYYFWHITDRWGDVPYSEALKGSEKFTPVYDTQESIYNNLFALLDEADKSIVDGDITNDVLYDGDMDRWKKLGNTIRLLMALRISEVNATKGREEFNKALTNGIMTENDDNMVFKHLPEEANESYWYDQIEDQNRLWWALSELLVSKMKPVNDPRLPVYGDPNNDGEYAGLPFGALDGLSTTEFSLLGEEIRRQDASVYLVTYAQALFARAEAAKRGWTGGGDAAAADFYEQAIEHSVRQWNKNDTTGYGVMMAAPGMAYNAATGYEQIGVQRWVHLFMHGYEAWAEWRRTGYPTFVKPQGKDAPSRQGYPPDEVFNNGKNYNDAVTRQFAGAGDGLYGKLWWNK</sequence>
<comment type="caution">
    <text evidence="1">The sequence shown here is derived from an EMBL/GenBank/DDBJ whole genome shotgun (WGS) entry which is preliminary data.</text>
</comment>
<name>A0ABS3Y9R0_9BACT</name>
<gene>
    <name evidence="1" type="ORF">J7I43_04290</name>
</gene>
<proteinExistence type="predicted"/>
<dbReference type="InterPro" id="IPR041662">
    <property type="entry name" value="SusD-like_2"/>
</dbReference>
<dbReference type="RefSeq" id="WP_209143599.1">
    <property type="nucleotide sequence ID" value="NZ_JAGHKP010000001.1"/>
</dbReference>
<dbReference type="EMBL" id="JAGHKP010000001">
    <property type="protein sequence ID" value="MBO9151413.1"/>
    <property type="molecule type" value="Genomic_DNA"/>
</dbReference>
<dbReference type="Pfam" id="PF12771">
    <property type="entry name" value="SusD-like_2"/>
    <property type="match status" value="1"/>
</dbReference>
<dbReference type="InterPro" id="IPR011990">
    <property type="entry name" value="TPR-like_helical_dom_sf"/>
</dbReference>
<organism evidence="1 2">
    <name type="scientific">Chitinophaga chungangae</name>
    <dbReference type="NCBI Taxonomy" id="2821488"/>
    <lineage>
        <taxon>Bacteria</taxon>
        <taxon>Pseudomonadati</taxon>
        <taxon>Bacteroidota</taxon>
        <taxon>Chitinophagia</taxon>
        <taxon>Chitinophagales</taxon>
        <taxon>Chitinophagaceae</taxon>
        <taxon>Chitinophaga</taxon>
    </lineage>
</organism>
<evidence type="ECO:0000313" key="1">
    <source>
        <dbReference type="EMBL" id="MBO9151413.1"/>
    </source>
</evidence>
<dbReference type="Gene3D" id="1.25.40.390">
    <property type="match status" value="1"/>
</dbReference>
<keyword evidence="1" id="KW-0449">Lipoprotein</keyword>
<keyword evidence="2" id="KW-1185">Reference proteome</keyword>
<protein>
    <submittedName>
        <fullName evidence="1">SusD/RagB family nutrient-binding outer membrane lipoprotein</fullName>
    </submittedName>
</protein>
<dbReference type="SUPFAM" id="SSF48452">
    <property type="entry name" value="TPR-like"/>
    <property type="match status" value="1"/>
</dbReference>
<reference evidence="2" key="1">
    <citation type="submission" date="2021-03" db="EMBL/GenBank/DDBJ databases">
        <title>Assistant Professor.</title>
        <authorList>
            <person name="Huq M.A."/>
        </authorList>
    </citation>
    <scope>NUCLEOTIDE SEQUENCE [LARGE SCALE GENOMIC DNA]</scope>
    <source>
        <strain evidence="2">MAH-28</strain>
    </source>
</reference>
<evidence type="ECO:0000313" key="2">
    <source>
        <dbReference type="Proteomes" id="UP000679126"/>
    </source>
</evidence>
<dbReference type="Proteomes" id="UP000679126">
    <property type="component" value="Unassembled WGS sequence"/>
</dbReference>